<protein>
    <recommendedName>
        <fullName evidence="2">DUF4015 domain-containing protein</fullName>
    </recommendedName>
</protein>
<feature type="chain" id="PRO_5031296054" description="DUF4015 domain-containing protein" evidence="1">
    <location>
        <begin position="26"/>
        <end position="424"/>
    </location>
</feature>
<dbReference type="RefSeq" id="WP_184801077.1">
    <property type="nucleotide sequence ID" value="NZ_JACIIZ010000006.1"/>
</dbReference>
<feature type="domain" description="DUF4015" evidence="2">
    <location>
        <begin position="100"/>
        <end position="409"/>
    </location>
</feature>
<dbReference type="Pfam" id="PF13200">
    <property type="entry name" value="DUF4015"/>
    <property type="match status" value="1"/>
</dbReference>
<organism evidence="3 4">
    <name type="scientific">Nitrospirillum iridis</name>
    <dbReference type="NCBI Taxonomy" id="765888"/>
    <lineage>
        <taxon>Bacteria</taxon>
        <taxon>Pseudomonadati</taxon>
        <taxon>Pseudomonadota</taxon>
        <taxon>Alphaproteobacteria</taxon>
        <taxon>Rhodospirillales</taxon>
        <taxon>Azospirillaceae</taxon>
        <taxon>Nitrospirillum</taxon>
    </lineage>
</organism>
<evidence type="ECO:0000313" key="4">
    <source>
        <dbReference type="Proteomes" id="UP000539175"/>
    </source>
</evidence>
<name>A0A7X0AZ90_9PROT</name>
<keyword evidence="1" id="KW-0732">Signal</keyword>
<accession>A0A7X0AZ90</accession>
<gene>
    <name evidence="3" type="ORF">FHS74_002646</name>
</gene>
<dbReference type="SUPFAM" id="SSF51445">
    <property type="entry name" value="(Trans)glycosidases"/>
    <property type="match status" value="1"/>
</dbReference>
<comment type="caution">
    <text evidence="3">The sequence shown here is derived from an EMBL/GenBank/DDBJ whole genome shotgun (WGS) entry which is preliminary data.</text>
</comment>
<feature type="signal peptide" evidence="1">
    <location>
        <begin position="1"/>
        <end position="25"/>
    </location>
</feature>
<dbReference type="Proteomes" id="UP000539175">
    <property type="component" value="Unassembled WGS sequence"/>
</dbReference>
<dbReference type="AlphaFoldDB" id="A0A7X0AZ90"/>
<dbReference type="Gene3D" id="3.20.20.80">
    <property type="entry name" value="Glycosidases"/>
    <property type="match status" value="1"/>
</dbReference>
<sequence>MFRRILHSIALAACLLPALVQSAMATEGRVVDAATGIPIAGATLVADGHAVPVDDGGRFQFQATGTVFARAPGYRAGSFPIAALPAANAVLRLEPFTPKALYLTVYGIGASSLREPVLALIHEKGLNALVIDIKGDRGLVPYPSATAAAVAGARQVTTIPDLTALTAMLHAQGIYAIARIVTFKDPLLAASHPELAVKRSDGELFRDKEKLAWTDPLQPAVRDYNIAIAIEAARAGFDEIQFDYLRFPDSAQRLRFAGPTAEKDRVAAISGFLAEVRHRLQPYNVYIAADIFGYVCWNLDDTGIGQRLEELAPQVDYLSPMLYPSGFQYGIPGYRNPVNHSYEIVRLSLENALSRLKISPKRFRPWLQAFKDYAFDRRAFGASEVRLQTKAADDVGVDGWMLWNPRNVYGDLEMKPPPARQAAR</sequence>
<dbReference type="InterPro" id="IPR025275">
    <property type="entry name" value="DUF4015"/>
</dbReference>
<keyword evidence="4" id="KW-1185">Reference proteome</keyword>
<evidence type="ECO:0000259" key="2">
    <source>
        <dbReference type="Pfam" id="PF13200"/>
    </source>
</evidence>
<evidence type="ECO:0000256" key="1">
    <source>
        <dbReference type="SAM" id="SignalP"/>
    </source>
</evidence>
<dbReference type="EMBL" id="JACIIZ010000006">
    <property type="protein sequence ID" value="MBB6252086.1"/>
    <property type="molecule type" value="Genomic_DNA"/>
</dbReference>
<dbReference type="InterPro" id="IPR017853">
    <property type="entry name" value="GH"/>
</dbReference>
<evidence type="ECO:0000313" key="3">
    <source>
        <dbReference type="EMBL" id="MBB6252086.1"/>
    </source>
</evidence>
<proteinExistence type="predicted"/>
<reference evidence="3 4" key="1">
    <citation type="submission" date="2020-08" db="EMBL/GenBank/DDBJ databases">
        <title>Genomic Encyclopedia of Type Strains, Phase IV (KMG-IV): sequencing the most valuable type-strain genomes for metagenomic binning, comparative biology and taxonomic classification.</title>
        <authorList>
            <person name="Goeker M."/>
        </authorList>
    </citation>
    <scope>NUCLEOTIDE SEQUENCE [LARGE SCALE GENOMIC DNA]</scope>
    <source>
        <strain evidence="3 4">DSM 22198</strain>
    </source>
</reference>